<organism evidence="2 3">
    <name type="scientific">Hoeflea algicola</name>
    <dbReference type="NCBI Taxonomy" id="2983763"/>
    <lineage>
        <taxon>Bacteria</taxon>
        <taxon>Pseudomonadati</taxon>
        <taxon>Pseudomonadota</taxon>
        <taxon>Alphaproteobacteria</taxon>
        <taxon>Hyphomicrobiales</taxon>
        <taxon>Rhizobiaceae</taxon>
        <taxon>Hoeflea</taxon>
    </lineage>
</organism>
<feature type="region of interest" description="Disordered" evidence="1">
    <location>
        <begin position="1"/>
        <end position="48"/>
    </location>
</feature>
<dbReference type="RefSeq" id="WP_267655054.1">
    <property type="nucleotide sequence ID" value="NZ_JAOVZR010000001.1"/>
</dbReference>
<proteinExistence type="predicted"/>
<evidence type="ECO:0000256" key="1">
    <source>
        <dbReference type="SAM" id="MobiDB-lite"/>
    </source>
</evidence>
<evidence type="ECO:0000313" key="3">
    <source>
        <dbReference type="Proteomes" id="UP001073227"/>
    </source>
</evidence>
<name>A0ABT3ZED7_9HYPH</name>
<dbReference type="EMBL" id="JAOVZR010000001">
    <property type="protein sequence ID" value="MCY0149601.1"/>
    <property type="molecule type" value="Genomic_DNA"/>
</dbReference>
<reference evidence="2" key="1">
    <citation type="submission" date="2022-10" db="EMBL/GenBank/DDBJ databases">
        <title>Hoeflea sp. G2-23, isolated from marine algae.</title>
        <authorList>
            <person name="Kristyanto S."/>
            <person name="Kim J.M."/>
            <person name="Jeon C.O."/>
        </authorList>
    </citation>
    <scope>NUCLEOTIDE SEQUENCE</scope>
    <source>
        <strain evidence="2">G2-23</strain>
    </source>
</reference>
<gene>
    <name evidence="2" type="ORF">OEG84_18280</name>
</gene>
<evidence type="ECO:0000313" key="2">
    <source>
        <dbReference type="EMBL" id="MCY0149601.1"/>
    </source>
</evidence>
<feature type="compositionally biased region" description="Basic residues" evidence="1">
    <location>
        <begin position="24"/>
        <end position="33"/>
    </location>
</feature>
<sequence length="94" mass="10560">MRSDAVSQDRPVLRYRPGIPVPERRRKPRPRRNHAAERAMPDLILDMSERPRVSADEVAAIETHLADQISELLTRCSNSSGCTANTNHTTNKGN</sequence>
<protein>
    <submittedName>
        <fullName evidence="2">Uncharacterized protein</fullName>
    </submittedName>
</protein>
<keyword evidence="3" id="KW-1185">Reference proteome</keyword>
<accession>A0ABT3ZED7</accession>
<comment type="caution">
    <text evidence="2">The sequence shown here is derived from an EMBL/GenBank/DDBJ whole genome shotgun (WGS) entry which is preliminary data.</text>
</comment>
<dbReference type="Proteomes" id="UP001073227">
    <property type="component" value="Unassembled WGS sequence"/>
</dbReference>